<evidence type="ECO:0000256" key="5">
    <source>
        <dbReference type="ARBA" id="ARBA00038437"/>
    </source>
</evidence>
<dbReference type="PROSITE" id="PS51195">
    <property type="entry name" value="Q_MOTIF"/>
    <property type="match status" value="1"/>
</dbReference>
<keyword evidence="1 7" id="KW-0547">Nucleotide-binding</keyword>
<keyword evidence="12" id="KW-1185">Reference proteome</keyword>
<evidence type="ECO:0000256" key="6">
    <source>
        <dbReference type="PROSITE-ProRule" id="PRU00552"/>
    </source>
</evidence>
<keyword evidence="2 7" id="KW-0378">Hydrolase</keyword>
<dbReference type="CDD" id="cd18787">
    <property type="entry name" value="SF2_C_DEAD"/>
    <property type="match status" value="1"/>
</dbReference>
<dbReference type="NCBIfam" id="NF008744">
    <property type="entry name" value="PRK11776.1"/>
    <property type="match status" value="1"/>
</dbReference>
<dbReference type="CDD" id="cd00268">
    <property type="entry name" value="DEADc"/>
    <property type="match status" value="1"/>
</dbReference>
<evidence type="ECO:0000259" key="9">
    <source>
        <dbReference type="PROSITE" id="PS51194"/>
    </source>
</evidence>
<evidence type="ECO:0000259" key="8">
    <source>
        <dbReference type="PROSITE" id="PS51192"/>
    </source>
</evidence>
<feature type="domain" description="Helicase C-terminal" evidence="9">
    <location>
        <begin position="216"/>
        <end position="381"/>
    </location>
</feature>
<dbReference type="PANTHER" id="PTHR47959:SF1">
    <property type="entry name" value="ATP-DEPENDENT RNA HELICASE DBPA"/>
    <property type="match status" value="1"/>
</dbReference>
<dbReference type="RefSeq" id="WP_136061447.1">
    <property type="nucleotide sequence ID" value="NZ_CAAHFH010000001.1"/>
</dbReference>
<evidence type="ECO:0000256" key="2">
    <source>
        <dbReference type="ARBA" id="ARBA00022801"/>
    </source>
</evidence>
<keyword evidence="3 7" id="KW-0347">Helicase</keyword>
<sequence>MNPRSFSNLPLSDAQLSNLESLNYHNMTPVQAAALPGALAGDDLIAQARTGSGKTAVFALAMLARLDVTSPATQVLVLCPTRELSIQVSTDLRRLARHQQNVTLTTLYGGQNVDLQKQSLKKGAHIVVGTPGRVADLVEKGVLVLRGLTMLVLDEADRMLDMGFIKELKQITRVLPSKRQTLLFSATFPENIQELSGHLQRDPKRITMDEPDALSDIEQHMYRCKPEDKLDGLKTLLLEHQPTAAVIFCNFKQSTLDIRAFLRNLGFSAVALNGDLDQRQREDILIQFKHQSCSVLIATDVAARGLDIKDLPVVINYELPLDPESYVHRIGRTGRAGKRGLALSLCSEREQRKVSEINAYQKSSLKLDPLEALRPKATKIPAPLHVTLSISGGRKAKVRAGDILGALTGEGGIEGSQVGKIDVMDFMAYVAVQRAVATRAEQKLSSSKIKGRSFKIKKL</sequence>
<dbReference type="Pfam" id="PF03880">
    <property type="entry name" value="DbpA"/>
    <property type="match status" value="1"/>
</dbReference>
<evidence type="ECO:0000259" key="10">
    <source>
        <dbReference type="PROSITE" id="PS51195"/>
    </source>
</evidence>
<dbReference type="InterPro" id="IPR027417">
    <property type="entry name" value="P-loop_NTPase"/>
</dbReference>
<evidence type="ECO:0000313" key="12">
    <source>
        <dbReference type="Proteomes" id="UP000346198"/>
    </source>
</evidence>
<reference evidence="11 12" key="1">
    <citation type="submission" date="2019-04" db="EMBL/GenBank/DDBJ databases">
        <authorList>
            <person name="Van Vliet M D."/>
        </authorList>
    </citation>
    <scope>NUCLEOTIDE SEQUENCE [LARGE SCALE GENOMIC DNA]</scope>
    <source>
        <strain evidence="11 12">F21</strain>
    </source>
</reference>
<dbReference type="InterPro" id="IPR011545">
    <property type="entry name" value="DEAD/DEAH_box_helicase_dom"/>
</dbReference>
<dbReference type="Pfam" id="PF00271">
    <property type="entry name" value="Helicase_C"/>
    <property type="match status" value="1"/>
</dbReference>
<dbReference type="PROSITE" id="PS00039">
    <property type="entry name" value="DEAD_ATP_HELICASE"/>
    <property type="match status" value="1"/>
</dbReference>
<dbReference type="EMBL" id="CAAHFH010000001">
    <property type="protein sequence ID" value="VGO19991.1"/>
    <property type="molecule type" value="Genomic_DNA"/>
</dbReference>
<dbReference type="AlphaFoldDB" id="A0A6C2UKR2"/>
<keyword evidence="4 7" id="KW-0067">ATP-binding</keyword>
<evidence type="ECO:0000256" key="1">
    <source>
        <dbReference type="ARBA" id="ARBA00022741"/>
    </source>
</evidence>
<name>A0A6C2UKR2_9BACT</name>
<dbReference type="GO" id="GO:0003724">
    <property type="term" value="F:RNA helicase activity"/>
    <property type="evidence" value="ECO:0007669"/>
    <property type="project" value="InterPro"/>
</dbReference>
<evidence type="ECO:0000313" key="11">
    <source>
        <dbReference type="EMBL" id="VGO19991.1"/>
    </source>
</evidence>
<dbReference type="GO" id="GO:0005829">
    <property type="term" value="C:cytosol"/>
    <property type="evidence" value="ECO:0007669"/>
    <property type="project" value="TreeGrafter"/>
</dbReference>
<dbReference type="Gene3D" id="3.30.70.330">
    <property type="match status" value="1"/>
</dbReference>
<dbReference type="InterPro" id="IPR014001">
    <property type="entry name" value="Helicase_ATP-bd"/>
</dbReference>
<dbReference type="InterPro" id="IPR044742">
    <property type="entry name" value="DEAD/DEAH_RhlB"/>
</dbReference>
<dbReference type="InterPro" id="IPR005580">
    <property type="entry name" value="DbpA/CsdA_RNA-bd_dom"/>
</dbReference>
<dbReference type="GO" id="GO:0016787">
    <property type="term" value="F:hydrolase activity"/>
    <property type="evidence" value="ECO:0007669"/>
    <property type="project" value="UniProtKB-KW"/>
</dbReference>
<dbReference type="GO" id="GO:0003676">
    <property type="term" value="F:nucleic acid binding"/>
    <property type="evidence" value="ECO:0007669"/>
    <property type="project" value="InterPro"/>
</dbReference>
<dbReference type="PROSITE" id="PS51194">
    <property type="entry name" value="HELICASE_CTER"/>
    <property type="match status" value="1"/>
</dbReference>
<accession>A0A6C2UKR2</accession>
<evidence type="ECO:0000256" key="3">
    <source>
        <dbReference type="ARBA" id="ARBA00022806"/>
    </source>
</evidence>
<gene>
    <name evidence="11" type="primary">dbpA</name>
    <name evidence="11" type="ORF">SCARR_02051</name>
</gene>
<comment type="similarity">
    <text evidence="5 7">Belongs to the DEAD box helicase family.</text>
</comment>
<dbReference type="SMART" id="SM00490">
    <property type="entry name" value="HELICc"/>
    <property type="match status" value="1"/>
</dbReference>
<dbReference type="InterPro" id="IPR012677">
    <property type="entry name" value="Nucleotide-bd_a/b_plait_sf"/>
</dbReference>
<dbReference type="Proteomes" id="UP000346198">
    <property type="component" value="Unassembled WGS sequence"/>
</dbReference>
<evidence type="ECO:0000256" key="7">
    <source>
        <dbReference type="RuleBase" id="RU000492"/>
    </source>
</evidence>
<feature type="short sequence motif" description="Q motif" evidence="6">
    <location>
        <begin position="4"/>
        <end position="32"/>
    </location>
</feature>
<dbReference type="InterPro" id="IPR050079">
    <property type="entry name" value="DEAD_box_RNA_helicase"/>
</dbReference>
<proteinExistence type="inferred from homology"/>
<dbReference type="PROSITE" id="PS51192">
    <property type="entry name" value="HELICASE_ATP_BIND_1"/>
    <property type="match status" value="1"/>
</dbReference>
<organism evidence="11 12">
    <name type="scientific">Pontiella sulfatireligans</name>
    <dbReference type="NCBI Taxonomy" id="2750658"/>
    <lineage>
        <taxon>Bacteria</taxon>
        <taxon>Pseudomonadati</taxon>
        <taxon>Kiritimatiellota</taxon>
        <taxon>Kiritimatiellia</taxon>
        <taxon>Kiritimatiellales</taxon>
        <taxon>Pontiellaceae</taxon>
        <taxon>Pontiella</taxon>
    </lineage>
</organism>
<dbReference type="SUPFAM" id="SSF52540">
    <property type="entry name" value="P-loop containing nucleoside triphosphate hydrolases"/>
    <property type="match status" value="1"/>
</dbReference>
<dbReference type="Gene3D" id="3.40.50.300">
    <property type="entry name" value="P-loop containing nucleotide triphosphate hydrolases"/>
    <property type="match status" value="2"/>
</dbReference>
<dbReference type="InterPro" id="IPR000629">
    <property type="entry name" value="RNA-helicase_DEAD-box_CS"/>
</dbReference>
<dbReference type="Pfam" id="PF00270">
    <property type="entry name" value="DEAD"/>
    <property type="match status" value="1"/>
</dbReference>
<evidence type="ECO:0000256" key="4">
    <source>
        <dbReference type="ARBA" id="ARBA00022840"/>
    </source>
</evidence>
<dbReference type="PANTHER" id="PTHR47959">
    <property type="entry name" value="ATP-DEPENDENT RNA HELICASE RHLE-RELATED"/>
    <property type="match status" value="1"/>
</dbReference>
<feature type="domain" description="Helicase ATP-binding" evidence="8">
    <location>
        <begin position="35"/>
        <end position="206"/>
    </location>
</feature>
<dbReference type="GO" id="GO:0005524">
    <property type="term" value="F:ATP binding"/>
    <property type="evidence" value="ECO:0007669"/>
    <property type="project" value="UniProtKB-KW"/>
</dbReference>
<protein>
    <submittedName>
        <fullName evidence="11">ATP-dependent RNA helicase DbpA</fullName>
    </submittedName>
</protein>
<dbReference type="InterPro" id="IPR014014">
    <property type="entry name" value="RNA_helicase_DEAD_Q_motif"/>
</dbReference>
<dbReference type="SMART" id="SM00487">
    <property type="entry name" value="DEXDc"/>
    <property type="match status" value="1"/>
</dbReference>
<dbReference type="InterPro" id="IPR001650">
    <property type="entry name" value="Helicase_C-like"/>
</dbReference>
<feature type="domain" description="DEAD-box RNA helicase Q" evidence="10">
    <location>
        <begin position="4"/>
        <end position="32"/>
    </location>
</feature>